<reference evidence="7" key="1">
    <citation type="journal article" date="2019" name="Int. J. Syst. Evol. Microbiol.">
        <title>The Global Catalogue of Microorganisms (GCM) 10K type strain sequencing project: providing services to taxonomists for standard genome sequencing and annotation.</title>
        <authorList>
            <consortium name="The Broad Institute Genomics Platform"/>
            <consortium name="The Broad Institute Genome Sequencing Center for Infectious Disease"/>
            <person name="Wu L."/>
            <person name="Ma J."/>
        </authorList>
    </citation>
    <scope>NUCLEOTIDE SEQUENCE [LARGE SCALE GENOMIC DNA]</scope>
    <source>
        <strain evidence="7">CCUG 60023</strain>
    </source>
</reference>
<evidence type="ECO:0000256" key="4">
    <source>
        <dbReference type="ARBA" id="ARBA00048782"/>
    </source>
</evidence>
<dbReference type="InterPro" id="IPR002569">
    <property type="entry name" value="Met_Sox_Rdtase_MsrA_dom"/>
</dbReference>
<accession>A0ABW3FBU2</accession>
<name>A0ABW3FBU2_9HYPH</name>
<dbReference type="PANTHER" id="PTHR43774:SF1">
    <property type="entry name" value="PEPTIDE METHIONINE SULFOXIDE REDUCTASE MSRA 2"/>
    <property type="match status" value="1"/>
</dbReference>
<dbReference type="SUPFAM" id="SSF55068">
    <property type="entry name" value="Peptide methionine sulfoxide reductase"/>
    <property type="match status" value="1"/>
</dbReference>
<keyword evidence="2 6" id="KW-0560">Oxidoreductase</keyword>
<gene>
    <name evidence="6" type="ORF">ACFQ14_00745</name>
</gene>
<feature type="domain" description="Peptide methionine sulphoxide reductase MsrA" evidence="5">
    <location>
        <begin position="4"/>
        <end position="139"/>
    </location>
</feature>
<sequence length="165" mass="18301">MQKIGLGGGCHWCTEAVFQPLRGVESVEQGFIASTAPDDTFSEAVIVTFDPDAISLSDLIAVHLATHASTSNHSMRGKYRSAVYVFSDAQMEQAQSELDEHSRKTGAAFVTSILPFAQFKPSAQKFQNYYKTDPERPFCKAYIDPKLAKLRSNYADLLKNEITRS</sequence>
<evidence type="ECO:0000256" key="3">
    <source>
        <dbReference type="ARBA" id="ARBA00047806"/>
    </source>
</evidence>
<comment type="catalytic activity">
    <reaction evidence="4">
        <text>[thioredoxin]-disulfide + L-methionine + H2O = L-methionine (S)-S-oxide + [thioredoxin]-dithiol</text>
        <dbReference type="Rhea" id="RHEA:19993"/>
        <dbReference type="Rhea" id="RHEA-COMP:10698"/>
        <dbReference type="Rhea" id="RHEA-COMP:10700"/>
        <dbReference type="ChEBI" id="CHEBI:15377"/>
        <dbReference type="ChEBI" id="CHEBI:29950"/>
        <dbReference type="ChEBI" id="CHEBI:50058"/>
        <dbReference type="ChEBI" id="CHEBI:57844"/>
        <dbReference type="ChEBI" id="CHEBI:58772"/>
        <dbReference type="EC" id="1.8.4.11"/>
    </reaction>
</comment>
<evidence type="ECO:0000256" key="2">
    <source>
        <dbReference type="ARBA" id="ARBA00023002"/>
    </source>
</evidence>
<dbReference type="InterPro" id="IPR036509">
    <property type="entry name" value="Met_Sox_Rdtase_MsrA_sf"/>
</dbReference>
<keyword evidence="7" id="KW-1185">Reference proteome</keyword>
<evidence type="ECO:0000259" key="5">
    <source>
        <dbReference type="Pfam" id="PF01625"/>
    </source>
</evidence>
<comment type="catalytic activity">
    <reaction evidence="3">
        <text>L-methionyl-[protein] + [thioredoxin]-disulfide + H2O = L-methionyl-(S)-S-oxide-[protein] + [thioredoxin]-dithiol</text>
        <dbReference type="Rhea" id="RHEA:14217"/>
        <dbReference type="Rhea" id="RHEA-COMP:10698"/>
        <dbReference type="Rhea" id="RHEA-COMP:10700"/>
        <dbReference type="Rhea" id="RHEA-COMP:12313"/>
        <dbReference type="Rhea" id="RHEA-COMP:12315"/>
        <dbReference type="ChEBI" id="CHEBI:15377"/>
        <dbReference type="ChEBI" id="CHEBI:16044"/>
        <dbReference type="ChEBI" id="CHEBI:29950"/>
        <dbReference type="ChEBI" id="CHEBI:44120"/>
        <dbReference type="ChEBI" id="CHEBI:50058"/>
        <dbReference type="EC" id="1.8.4.11"/>
    </reaction>
</comment>
<dbReference type="EMBL" id="JBHTJV010000002">
    <property type="protein sequence ID" value="MFD0914928.1"/>
    <property type="molecule type" value="Genomic_DNA"/>
</dbReference>
<dbReference type="Pfam" id="PF01625">
    <property type="entry name" value="PMSR"/>
    <property type="match status" value="1"/>
</dbReference>
<protein>
    <recommendedName>
        <fullName evidence="1">peptide-methionine (S)-S-oxide reductase</fullName>
        <ecNumber evidence="1">1.8.4.11</ecNumber>
    </recommendedName>
</protein>
<dbReference type="PANTHER" id="PTHR43774">
    <property type="entry name" value="PEPTIDE METHIONINE SULFOXIDE REDUCTASE"/>
    <property type="match status" value="1"/>
</dbReference>
<evidence type="ECO:0000256" key="1">
    <source>
        <dbReference type="ARBA" id="ARBA00012502"/>
    </source>
</evidence>
<dbReference type="EC" id="1.8.4.11" evidence="1"/>
<evidence type="ECO:0000313" key="6">
    <source>
        <dbReference type="EMBL" id="MFD0914928.1"/>
    </source>
</evidence>
<dbReference type="Proteomes" id="UP001597101">
    <property type="component" value="Unassembled WGS sequence"/>
</dbReference>
<dbReference type="Gene3D" id="3.30.1060.10">
    <property type="entry name" value="Peptide methionine sulphoxide reductase MsrA"/>
    <property type="match status" value="1"/>
</dbReference>
<comment type="caution">
    <text evidence="6">The sequence shown here is derived from an EMBL/GenBank/DDBJ whole genome shotgun (WGS) entry which is preliminary data.</text>
</comment>
<proteinExistence type="predicted"/>
<evidence type="ECO:0000313" key="7">
    <source>
        <dbReference type="Proteomes" id="UP001597101"/>
    </source>
</evidence>
<dbReference type="GO" id="GO:0008113">
    <property type="term" value="F:peptide-methionine (S)-S-oxide reductase activity"/>
    <property type="evidence" value="ECO:0007669"/>
    <property type="project" value="UniProtKB-EC"/>
</dbReference>
<dbReference type="RefSeq" id="WP_377210782.1">
    <property type="nucleotide sequence ID" value="NZ_JBHTJV010000002.1"/>
</dbReference>
<organism evidence="6 7">
    <name type="scientific">Pseudahrensia aquimaris</name>
    <dbReference type="NCBI Taxonomy" id="744461"/>
    <lineage>
        <taxon>Bacteria</taxon>
        <taxon>Pseudomonadati</taxon>
        <taxon>Pseudomonadota</taxon>
        <taxon>Alphaproteobacteria</taxon>
        <taxon>Hyphomicrobiales</taxon>
        <taxon>Ahrensiaceae</taxon>
        <taxon>Pseudahrensia</taxon>
    </lineage>
</organism>